<dbReference type="InterPro" id="IPR001789">
    <property type="entry name" value="Sig_transdc_resp-reg_receiver"/>
</dbReference>
<dbReference type="Proteomes" id="UP000006250">
    <property type="component" value="Unassembled WGS sequence"/>
</dbReference>
<dbReference type="InterPro" id="IPR011006">
    <property type="entry name" value="CheY-like_superfamily"/>
</dbReference>
<evidence type="ECO:0000259" key="2">
    <source>
        <dbReference type="PROSITE" id="PS50110"/>
    </source>
</evidence>
<comment type="caution">
    <text evidence="3">The sequence shown here is derived from an EMBL/GenBank/DDBJ whole genome shotgun (WGS) entry which is preliminary data.</text>
</comment>
<evidence type="ECO:0000313" key="3">
    <source>
        <dbReference type="EMBL" id="EFL49795.1"/>
    </source>
</evidence>
<reference evidence="3 4" key="1">
    <citation type="submission" date="2010-08" db="EMBL/GenBank/DDBJ databases">
        <title>The draft genome of Desulfovibrio fructosovorans JJ.</title>
        <authorList>
            <consortium name="US DOE Joint Genome Institute (JGI-PGF)"/>
            <person name="Lucas S."/>
            <person name="Copeland A."/>
            <person name="Lapidus A."/>
            <person name="Cheng J.-F."/>
            <person name="Bruce D."/>
            <person name="Goodwin L."/>
            <person name="Pitluck S."/>
            <person name="Land M.L."/>
            <person name="Hauser L."/>
            <person name="Chang Y.-J."/>
            <person name="Jeffries C."/>
            <person name="Wall J.D."/>
            <person name="Stahl D.A."/>
            <person name="Arkin A.P."/>
            <person name="Dehal P."/>
            <person name="Stolyar S.M."/>
            <person name="Hazen T.C."/>
            <person name="Woyke T.J."/>
        </authorList>
    </citation>
    <scope>NUCLEOTIDE SEQUENCE [LARGE SCALE GENOMIC DNA]</scope>
    <source>
        <strain evidence="3 4">JJ</strain>
    </source>
</reference>
<dbReference type="AlphaFoldDB" id="E1K0N1"/>
<feature type="domain" description="Response regulatory" evidence="2">
    <location>
        <begin position="2"/>
        <end position="116"/>
    </location>
</feature>
<dbReference type="EMBL" id="AECZ01000032">
    <property type="protein sequence ID" value="EFL49795.1"/>
    <property type="molecule type" value="Genomic_DNA"/>
</dbReference>
<accession>E1K0N1</accession>
<protein>
    <submittedName>
        <fullName evidence="3">Response regulator receiver protein</fullName>
    </submittedName>
</protein>
<proteinExistence type="predicted"/>
<dbReference type="STRING" id="596151.DesfrDRAFT_3431"/>
<dbReference type="GO" id="GO:0000160">
    <property type="term" value="P:phosphorelay signal transduction system"/>
    <property type="evidence" value="ECO:0007669"/>
    <property type="project" value="InterPro"/>
</dbReference>
<dbReference type="OrthoDB" id="5418918at2"/>
<name>E1K0N1_SOLFR</name>
<dbReference type="Gene3D" id="3.40.50.2300">
    <property type="match status" value="1"/>
</dbReference>
<keyword evidence="1" id="KW-0597">Phosphoprotein</keyword>
<dbReference type="eggNOG" id="COG4753">
    <property type="taxonomic scope" value="Bacteria"/>
</dbReference>
<evidence type="ECO:0000256" key="1">
    <source>
        <dbReference type="PROSITE-ProRule" id="PRU00169"/>
    </source>
</evidence>
<dbReference type="SUPFAM" id="SSF52172">
    <property type="entry name" value="CheY-like"/>
    <property type="match status" value="1"/>
</dbReference>
<feature type="modified residue" description="4-aspartylphosphate" evidence="1">
    <location>
        <position position="51"/>
    </location>
</feature>
<organism evidence="3 4">
    <name type="scientific">Solidesulfovibrio fructosivorans JJ]</name>
    <dbReference type="NCBI Taxonomy" id="596151"/>
    <lineage>
        <taxon>Bacteria</taxon>
        <taxon>Pseudomonadati</taxon>
        <taxon>Thermodesulfobacteriota</taxon>
        <taxon>Desulfovibrionia</taxon>
        <taxon>Desulfovibrionales</taxon>
        <taxon>Desulfovibrionaceae</taxon>
        <taxon>Solidesulfovibrio</taxon>
    </lineage>
</organism>
<dbReference type="PROSITE" id="PS50110">
    <property type="entry name" value="RESPONSE_REGULATORY"/>
    <property type="match status" value="1"/>
</dbReference>
<gene>
    <name evidence="3" type="ORF">DesfrDRAFT_3431</name>
</gene>
<dbReference type="RefSeq" id="WP_005995960.1">
    <property type="nucleotide sequence ID" value="NZ_AECZ01000032.1"/>
</dbReference>
<keyword evidence="4" id="KW-1185">Reference proteome</keyword>
<evidence type="ECO:0000313" key="4">
    <source>
        <dbReference type="Proteomes" id="UP000006250"/>
    </source>
</evidence>
<sequence>MEILLVTARPRVLTDFTAALAAGGAHVTIAPDAATALESAAAGHPVLCVADENLPDLEPFTLVARLMQQNAMIFTAVVSGLSEADFHEAGEGLGILKRLPPNPDAAAAKDLLATLAAVA</sequence>